<feature type="transmembrane region" description="Helical" evidence="1">
    <location>
        <begin position="218"/>
        <end position="236"/>
    </location>
</feature>
<dbReference type="HOGENOM" id="CLU_588953_0_0_0"/>
<feature type="transmembrane region" description="Helical" evidence="1">
    <location>
        <begin position="432"/>
        <end position="451"/>
    </location>
</feature>
<keyword evidence="1" id="KW-1133">Transmembrane helix</keyword>
<feature type="transmembrane region" description="Helical" evidence="1">
    <location>
        <begin position="55"/>
        <end position="74"/>
    </location>
</feature>
<sequence length="464" mass="55057">MKGKISFISAMMRFSLILILFIAVIINSVYVSIVVDTLIILIYSIFLYKRTRFLFFYSFFIFTFLRLVISLYILEYFKVFLFYSEQITFYKGSLDEFLLILVIVVEISYFLYQKIEFPESNSNLLGYFEKKLYYIILIITSGSTLHVFLIRHQLGYVHRVEFAKRFLENSLYNHFLQIIIMGGMVIAGIVLKKSKIKGFLLLFILCLYAYLIGEKFGYFFYILCFMLLGISINTSVKQCRSYLKYVGCFLVGMIFCCIAVMSTMYKIPITKAVVFFEQRVCQDNESWWYFYDKDYSDLNIFNEIKSFKYKGIGDLYDIGYENARLFGSHMLAEKIKGYNFVKEEYDRKKRIASGSITQLKIYGREYYFLIAIYICTYYFIVKEIVDLHKKKYNGALMNFLVFIYLSFLLRFLIQTLAGIVQVNNEFFNIKTIYFLLIIIFYKLLFFSERIIKHTIKTVKKGGCI</sequence>
<comment type="caution">
    <text evidence="2">The sequence shown here is derived from an EMBL/GenBank/DDBJ whole genome shotgun (WGS) entry which is preliminary data.</text>
</comment>
<organism evidence="2">
    <name type="scientific">Fusobacterium nucleatum 13_3C</name>
    <dbReference type="NCBI Taxonomy" id="1357398"/>
    <lineage>
        <taxon>Bacteria</taxon>
        <taxon>Fusobacteriati</taxon>
        <taxon>Fusobacteriota</taxon>
        <taxon>Fusobacteriia</taxon>
        <taxon>Fusobacteriales</taxon>
        <taxon>Fusobacteriaceae</taxon>
        <taxon>Fusobacterium</taxon>
    </lineage>
</organism>
<evidence type="ECO:0008006" key="3">
    <source>
        <dbReference type="Google" id="ProtNLM"/>
    </source>
</evidence>
<protein>
    <recommendedName>
        <fullName evidence="3">O-antigen polymerase</fullName>
    </recommendedName>
</protein>
<name>X7RXQ7_FUSNU</name>
<evidence type="ECO:0000313" key="2">
    <source>
        <dbReference type="EMBL" id="ETZ25502.1"/>
    </source>
</evidence>
<feature type="transmembrane region" description="Helical" evidence="1">
    <location>
        <begin position="132"/>
        <end position="151"/>
    </location>
</feature>
<feature type="transmembrane region" description="Helical" evidence="1">
    <location>
        <begin position="397"/>
        <end position="420"/>
    </location>
</feature>
<accession>X7RXQ7</accession>
<reference evidence="2" key="1">
    <citation type="submission" date="2014-01" db="EMBL/GenBank/DDBJ databases">
        <title>The Genome Sequence of Fusobacterium nucleatum 13_3C.</title>
        <authorList>
            <consortium name="The Broad Institute Genomics Platform"/>
            <person name="Earl A."/>
            <person name="Allen-Vercoe E."/>
            <person name="Daigneault M."/>
            <person name="Young S.K."/>
            <person name="Zeng Q."/>
            <person name="Gargeya S."/>
            <person name="Fitzgerald M."/>
            <person name="Abouelleil A."/>
            <person name="Alvarado L."/>
            <person name="Chapman S.B."/>
            <person name="Gainer-Dewar J."/>
            <person name="Goldberg J."/>
            <person name="Griggs A."/>
            <person name="Gujja S."/>
            <person name="Hansen M."/>
            <person name="Howarth C."/>
            <person name="Imamovic A."/>
            <person name="Ireland A."/>
            <person name="Larimer J."/>
            <person name="McCowan C."/>
            <person name="Murphy C."/>
            <person name="Pearson M."/>
            <person name="Poon T.W."/>
            <person name="Priest M."/>
            <person name="Roberts A."/>
            <person name="Saif S."/>
            <person name="Shea T."/>
            <person name="Sykes S."/>
            <person name="Wortman J."/>
            <person name="Nusbaum C."/>
            <person name="Birren B."/>
        </authorList>
    </citation>
    <scope>NUCLEOTIDE SEQUENCE [LARGE SCALE GENOMIC DNA]</scope>
    <source>
        <strain evidence="2">13_3C</strain>
    </source>
</reference>
<dbReference type="PATRIC" id="fig|1357398.3.peg.1896"/>
<dbReference type="EMBL" id="JAOZ01000015">
    <property type="protein sequence ID" value="ETZ25502.1"/>
    <property type="molecule type" value="Genomic_DNA"/>
</dbReference>
<gene>
    <name evidence="2" type="ORF">HMPREF2085_01912</name>
</gene>
<feature type="transmembrane region" description="Helical" evidence="1">
    <location>
        <begin position="94"/>
        <end position="112"/>
    </location>
</feature>
<feature type="transmembrane region" description="Helical" evidence="1">
    <location>
        <begin position="30"/>
        <end position="48"/>
    </location>
</feature>
<feature type="transmembrane region" description="Helical" evidence="1">
    <location>
        <begin position="171"/>
        <end position="191"/>
    </location>
</feature>
<dbReference type="AlphaFoldDB" id="X7RXQ7"/>
<feature type="transmembrane region" description="Helical" evidence="1">
    <location>
        <begin position="196"/>
        <end position="212"/>
    </location>
</feature>
<keyword evidence="1" id="KW-0812">Transmembrane</keyword>
<feature type="transmembrane region" description="Helical" evidence="1">
    <location>
        <begin position="366"/>
        <end position="385"/>
    </location>
</feature>
<feature type="transmembrane region" description="Helical" evidence="1">
    <location>
        <begin position="243"/>
        <end position="265"/>
    </location>
</feature>
<keyword evidence="1" id="KW-0472">Membrane</keyword>
<evidence type="ECO:0000256" key="1">
    <source>
        <dbReference type="SAM" id="Phobius"/>
    </source>
</evidence>
<proteinExistence type="predicted"/>